<dbReference type="SUPFAM" id="SSF53649">
    <property type="entry name" value="Alkaline phosphatase-like"/>
    <property type="match status" value="1"/>
</dbReference>
<keyword evidence="5" id="KW-0732">Signal</keyword>
<keyword evidence="2" id="KW-0479">Metal-binding</keyword>
<comment type="similarity">
    <text evidence="1">Belongs to the sulfatase family.</text>
</comment>
<dbReference type="GO" id="GO:0004065">
    <property type="term" value="F:arylsulfatase activity"/>
    <property type="evidence" value="ECO:0007669"/>
    <property type="project" value="TreeGrafter"/>
</dbReference>
<dbReference type="HOGENOM" id="CLU_006332_10_4_10"/>
<dbReference type="EMBL" id="CM001403">
    <property type="protein sequence ID" value="EHQ28650.1"/>
    <property type="molecule type" value="Genomic_DNA"/>
</dbReference>
<dbReference type="GO" id="GO:0046872">
    <property type="term" value="F:metal ion binding"/>
    <property type="evidence" value="ECO:0007669"/>
    <property type="project" value="UniProtKB-KW"/>
</dbReference>
<keyword evidence="8" id="KW-1185">Reference proteome</keyword>
<protein>
    <submittedName>
        <fullName evidence="7">Sulfatase</fullName>
    </submittedName>
</protein>
<dbReference type="PANTHER" id="PTHR42693">
    <property type="entry name" value="ARYLSULFATASE FAMILY MEMBER"/>
    <property type="match status" value="1"/>
</dbReference>
<evidence type="ECO:0000256" key="5">
    <source>
        <dbReference type="SAM" id="SignalP"/>
    </source>
</evidence>
<dbReference type="Pfam" id="PF00884">
    <property type="entry name" value="Sulfatase"/>
    <property type="match status" value="1"/>
</dbReference>
<dbReference type="eggNOG" id="COG3119">
    <property type="taxonomic scope" value="Bacteria"/>
</dbReference>
<evidence type="ECO:0000256" key="2">
    <source>
        <dbReference type="ARBA" id="ARBA00022723"/>
    </source>
</evidence>
<evidence type="ECO:0000259" key="6">
    <source>
        <dbReference type="Pfam" id="PF00884"/>
    </source>
</evidence>
<evidence type="ECO:0000256" key="4">
    <source>
        <dbReference type="ARBA" id="ARBA00022837"/>
    </source>
</evidence>
<feature type="domain" description="Sulfatase N-terminal" evidence="6">
    <location>
        <begin position="35"/>
        <end position="370"/>
    </location>
</feature>
<reference evidence="7" key="1">
    <citation type="submission" date="2011-09" db="EMBL/GenBank/DDBJ databases">
        <title>The permanent draft genome of Mucilaginibacter paludis DSM 18603.</title>
        <authorList>
            <consortium name="US DOE Joint Genome Institute (JGI-PGF)"/>
            <person name="Lucas S."/>
            <person name="Han J."/>
            <person name="Lapidus A."/>
            <person name="Bruce D."/>
            <person name="Goodwin L."/>
            <person name="Pitluck S."/>
            <person name="Peters L."/>
            <person name="Kyrpides N."/>
            <person name="Mavromatis K."/>
            <person name="Ivanova N."/>
            <person name="Mikhailova N."/>
            <person name="Held B."/>
            <person name="Detter J.C."/>
            <person name="Tapia R."/>
            <person name="Han C."/>
            <person name="Land M."/>
            <person name="Hauser L."/>
            <person name="Markowitz V."/>
            <person name="Cheng J.-F."/>
            <person name="Hugenholtz P."/>
            <person name="Woyke T."/>
            <person name="Wu D."/>
            <person name="Tindall B."/>
            <person name="Brambilla E."/>
            <person name="Klenk H.-P."/>
            <person name="Eisen J.A."/>
        </authorList>
    </citation>
    <scope>NUCLEOTIDE SEQUENCE [LARGE SCALE GENOMIC DNA]</scope>
    <source>
        <strain evidence="7">DSM 18603</strain>
    </source>
</reference>
<organism evidence="7 8">
    <name type="scientific">Mucilaginibacter paludis DSM 18603</name>
    <dbReference type="NCBI Taxonomy" id="714943"/>
    <lineage>
        <taxon>Bacteria</taxon>
        <taxon>Pseudomonadati</taxon>
        <taxon>Bacteroidota</taxon>
        <taxon>Sphingobacteriia</taxon>
        <taxon>Sphingobacteriales</taxon>
        <taxon>Sphingobacteriaceae</taxon>
        <taxon>Mucilaginibacter</taxon>
    </lineage>
</organism>
<proteinExistence type="inferred from homology"/>
<keyword evidence="4" id="KW-0106">Calcium</keyword>
<evidence type="ECO:0000256" key="3">
    <source>
        <dbReference type="ARBA" id="ARBA00022801"/>
    </source>
</evidence>
<evidence type="ECO:0000313" key="7">
    <source>
        <dbReference type="EMBL" id="EHQ28650.1"/>
    </source>
</evidence>
<dbReference type="PROSITE" id="PS00523">
    <property type="entry name" value="SULFATASE_1"/>
    <property type="match status" value="1"/>
</dbReference>
<dbReference type="Gene3D" id="3.40.720.10">
    <property type="entry name" value="Alkaline Phosphatase, subunit A"/>
    <property type="match status" value="1"/>
</dbReference>
<evidence type="ECO:0000256" key="1">
    <source>
        <dbReference type="ARBA" id="ARBA00008779"/>
    </source>
</evidence>
<dbReference type="AlphaFoldDB" id="H1Y731"/>
<feature type="chain" id="PRO_5003558250" evidence="5">
    <location>
        <begin position="30"/>
        <end position="468"/>
    </location>
</feature>
<dbReference type="STRING" id="714943.Mucpa_4561"/>
<dbReference type="InterPro" id="IPR024607">
    <property type="entry name" value="Sulfatase_CS"/>
</dbReference>
<sequence>MPGFVKFDTMKIRSLFLLFCLTGVLSVKAQTRQQPNIIFILADDLGYGDVGVYGQTKILTPNIDLLAREGTKLTDFYAGAPVCSPSRGVLLTGLNTGHATIRGNMAIKGGLAGNKGSDKIRRAGLLPQDSTIGDLLQRSGYTTGLIGKWHVDGFDTLATPQRHGFDYFYGWLVSYPQTYASTYWPDTWYRDGKLVAVPQNQNGQKNYYTSEIITDDAIRYLAKHKKSKKPFFLMVNHSNPHSPLDAPHNTIYEGKDWTSDQKTYAAMVTYLDSSVGKIRKYLIESGLDKNTIVIFTSDNGPRSEPTTSLTAVSDFFHSSGPLRGYKRDVTEGGIRVPMIVWNKNRIKSDAVSHTPGYFADILPTLAGIAGSPKGFRTDGANMYPYIINPNAKAQDRFLYWEFFENGYVQAVRYGKWKAVIVKGKLALYNLDSDIHEDKDVADGNPAVVKSIRNYLSTCRSESPYWPLN</sequence>
<gene>
    <name evidence="7" type="ORF">Mucpa_4561</name>
</gene>
<dbReference type="Gene3D" id="3.30.1120.10">
    <property type="match status" value="1"/>
</dbReference>
<feature type="signal peptide" evidence="5">
    <location>
        <begin position="1"/>
        <end position="29"/>
    </location>
</feature>
<dbReference type="PANTHER" id="PTHR42693:SF53">
    <property type="entry name" value="ENDO-4-O-SULFATASE"/>
    <property type="match status" value="1"/>
</dbReference>
<dbReference type="InterPro" id="IPR000917">
    <property type="entry name" value="Sulfatase_N"/>
</dbReference>
<evidence type="ECO:0000313" key="8">
    <source>
        <dbReference type="Proteomes" id="UP000002774"/>
    </source>
</evidence>
<dbReference type="InterPro" id="IPR050738">
    <property type="entry name" value="Sulfatase"/>
</dbReference>
<dbReference type="CDD" id="cd16145">
    <property type="entry name" value="ARS_like"/>
    <property type="match status" value="1"/>
</dbReference>
<dbReference type="PROSITE" id="PS00149">
    <property type="entry name" value="SULFATASE_2"/>
    <property type="match status" value="1"/>
</dbReference>
<name>H1Y731_9SPHI</name>
<keyword evidence="3" id="KW-0378">Hydrolase</keyword>
<dbReference type="InterPro" id="IPR017850">
    <property type="entry name" value="Alkaline_phosphatase_core_sf"/>
</dbReference>
<dbReference type="Proteomes" id="UP000002774">
    <property type="component" value="Chromosome"/>
</dbReference>
<accession>H1Y731</accession>